<feature type="transmembrane region" description="Helical" evidence="1">
    <location>
        <begin position="72"/>
        <end position="95"/>
    </location>
</feature>
<dbReference type="EMBL" id="OC884158">
    <property type="protein sequence ID" value="CAD7643617.1"/>
    <property type="molecule type" value="Genomic_DNA"/>
</dbReference>
<evidence type="ECO:0000256" key="1">
    <source>
        <dbReference type="SAM" id="Phobius"/>
    </source>
</evidence>
<evidence type="ECO:0000313" key="2">
    <source>
        <dbReference type="EMBL" id="CAD7643617.1"/>
    </source>
</evidence>
<name>A0A7R9LL55_9ACAR</name>
<feature type="transmembrane region" description="Helical" evidence="1">
    <location>
        <begin position="6"/>
        <end position="26"/>
    </location>
</feature>
<keyword evidence="1" id="KW-0812">Transmembrane</keyword>
<proteinExistence type="predicted"/>
<organism evidence="2">
    <name type="scientific">Medioppia subpectinata</name>
    <dbReference type="NCBI Taxonomy" id="1979941"/>
    <lineage>
        <taxon>Eukaryota</taxon>
        <taxon>Metazoa</taxon>
        <taxon>Ecdysozoa</taxon>
        <taxon>Arthropoda</taxon>
        <taxon>Chelicerata</taxon>
        <taxon>Arachnida</taxon>
        <taxon>Acari</taxon>
        <taxon>Acariformes</taxon>
        <taxon>Sarcoptiformes</taxon>
        <taxon>Oribatida</taxon>
        <taxon>Brachypylina</taxon>
        <taxon>Oppioidea</taxon>
        <taxon>Oppiidae</taxon>
        <taxon>Medioppia</taxon>
    </lineage>
</organism>
<keyword evidence="1" id="KW-0472">Membrane</keyword>
<dbReference type="EMBL" id="CAJPIZ010029583">
    <property type="protein sequence ID" value="CAG2119731.1"/>
    <property type="molecule type" value="Genomic_DNA"/>
</dbReference>
<dbReference type="OrthoDB" id="6511569at2759"/>
<evidence type="ECO:0000313" key="3">
    <source>
        <dbReference type="Proteomes" id="UP000759131"/>
    </source>
</evidence>
<keyword evidence="3" id="KW-1185">Reference proteome</keyword>
<gene>
    <name evidence="2" type="ORF">OSB1V03_LOCUS19678</name>
</gene>
<dbReference type="AlphaFoldDB" id="A0A7R9LL55"/>
<dbReference type="Proteomes" id="UP000759131">
    <property type="component" value="Unassembled WGS sequence"/>
</dbReference>
<feature type="transmembrane region" description="Helical" evidence="1">
    <location>
        <begin position="33"/>
        <end position="52"/>
    </location>
</feature>
<keyword evidence="1" id="KW-1133">Transmembrane helix</keyword>
<reference evidence="2" key="1">
    <citation type="submission" date="2020-11" db="EMBL/GenBank/DDBJ databases">
        <authorList>
            <person name="Tran Van P."/>
        </authorList>
    </citation>
    <scope>NUCLEOTIDE SEQUENCE</scope>
</reference>
<sequence>MQSAYVETATGATYALGGLICIYLSTKLKPQHMIYVNFAIINVGSIVLIVFYKTDISMLWLGNSLIGLGFSSTYATASLFLLAGGAGTAILPLFLSDLCTNPSSIIIMSKQIDMIKKKLIDNPAILLGYREKSLSVLTM</sequence>
<protein>
    <submittedName>
        <fullName evidence="2">Uncharacterized protein</fullName>
    </submittedName>
</protein>
<accession>A0A7R9LL55</accession>